<evidence type="ECO:0000313" key="4">
    <source>
        <dbReference type="Proteomes" id="UP001139411"/>
    </source>
</evidence>
<reference evidence="3" key="1">
    <citation type="submission" date="2022-01" db="EMBL/GenBank/DDBJ databases">
        <title>Novel species in genus Dyadobacter.</title>
        <authorList>
            <person name="Ma C."/>
        </authorList>
    </citation>
    <scope>NUCLEOTIDE SEQUENCE</scope>
    <source>
        <strain evidence="3">CY357</strain>
    </source>
</reference>
<dbReference type="GO" id="GO:0016491">
    <property type="term" value="F:oxidoreductase activity"/>
    <property type="evidence" value="ECO:0007669"/>
    <property type="project" value="UniProtKB-KW"/>
</dbReference>
<dbReference type="AlphaFoldDB" id="A0A9X1QJB7"/>
<sequence length="88" mass="9464">MKTQKTWLITGGARGLGFELTKAVLASGDNVVATVRSKPQELAETLGNDGNLHVAILDVTSEEQAKAAVDAVQKRLQLLKRTFKPGMM</sequence>
<accession>A0A9X1QJB7</accession>
<dbReference type="Pfam" id="PF00106">
    <property type="entry name" value="adh_short"/>
    <property type="match status" value="1"/>
</dbReference>
<name>A0A9X1QJB7_9BACT</name>
<dbReference type="PANTHER" id="PTHR43976:SF16">
    <property type="entry name" value="SHORT-CHAIN DEHYDROGENASE_REDUCTASE FAMILY PROTEIN"/>
    <property type="match status" value="1"/>
</dbReference>
<dbReference type="RefSeq" id="WP_233799374.1">
    <property type="nucleotide sequence ID" value="NZ_JAKFFV010000019.1"/>
</dbReference>
<gene>
    <name evidence="3" type="ORF">L0661_23715</name>
</gene>
<dbReference type="InterPro" id="IPR051911">
    <property type="entry name" value="SDR_oxidoreductase"/>
</dbReference>
<dbReference type="PANTHER" id="PTHR43976">
    <property type="entry name" value="SHORT CHAIN DEHYDROGENASE"/>
    <property type="match status" value="1"/>
</dbReference>
<organism evidence="3 4">
    <name type="scientific">Dyadobacter chenhuakuii</name>
    <dbReference type="NCBI Taxonomy" id="2909339"/>
    <lineage>
        <taxon>Bacteria</taxon>
        <taxon>Pseudomonadati</taxon>
        <taxon>Bacteroidota</taxon>
        <taxon>Cytophagia</taxon>
        <taxon>Cytophagales</taxon>
        <taxon>Spirosomataceae</taxon>
        <taxon>Dyadobacter</taxon>
    </lineage>
</organism>
<evidence type="ECO:0000256" key="2">
    <source>
        <dbReference type="ARBA" id="ARBA00023002"/>
    </source>
</evidence>
<dbReference type="Proteomes" id="UP001139411">
    <property type="component" value="Unassembled WGS sequence"/>
</dbReference>
<dbReference type="InterPro" id="IPR002347">
    <property type="entry name" value="SDR_fam"/>
</dbReference>
<evidence type="ECO:0000313" key="3">
    <source>
        <dbReference type="EMBL" id="MCF2501347.1"/>
    </source>
</evidence>
<keyword evidence="2" id="KW-0560">Oxidoreductase</keyword>
<comment type="caution">
    <text evidence="3">The sequence shown here is derived from an EMBL/GenBank/DDBJ whole genome shotgun (WGS) entry which is preliminary data.</text>
</comment>
<evidence type="ECO:0000256" key="1">
    <source>
        <dbReference type="ARBA" id="ARBA00006484"/>
    </source>
</evidence>
<comment type="similarity">
    <text evidence="1">Belongs to the short-chain dehydrogenases/reductases (SDR) family.</text>
</comment>
<dbReference type="EMBL" id="JAKFFV010000019">
    <property type="protein sequence ID" value="MCF2501347.1"/>
    <property type="molecule type" value="Genomic_DNA"/>
</dbReference>
<dbReference type="Gene3D" id="3.40.50.720">
    <property type="entry name" value="NAD(P)-binding Rossmann-like Domain"/>
    <property type="match status" value="1"/>
</dbReference>
<dbReference type="InterPro" id="IPR036291">
    <property type="entry name" value="NAD(P)-bd_dom_sf"/>
</dbReference>
<protein>
    <submittedName>
        <fullName evidence="3">SDR family NAD(P)-dependent oxidoreductase</fullName>
    </submittedName>
</protein>
<proteinExistence type="inferred from homology"/>
<dbReference type="SUPFAM" id="SSF51735">
    <property type="entry name" value="NAD(P)-binding Rossmann-fold domains"/>
    <property type="match status" value="1"/>
</dbReference>